<keyword evidence="4" id="KW-0067">ATP-binding</keyword>
<dbReference type="GO" id="GO:0005524">
    <property type="term" value="F:ATP binding"/>
    <property type="evidence" value="ECO:0007669"/>
    <property type="project" value="UniProtKB-KW"/>
</dbReference>
<gene>
    <name evidence="7" type="ORF">BON30_06100</name>
</gene>
<organism evidence="7 8">
    <name type="scientific">Cystobacter ferrugineus</name>
    <dbReference type="NCBI Taxonomy" id="83449"/>
    <lineage>
        <taxon>Bacteria</taxon>
        <taxon>Pseudomonadati</taxon>
        <taxon>Myxococcota</taxon>
        <taxon>Myxococcia</taxon>
        <taxon>Myxococcales</taxon>
        <taxon>Cystobacterineae</taxon>
        <taxon>Archangiaceae</taxon>
        <taxon>Cystobacter</taxon>
    </lineage>
</organism>
<dbReference type="Pfam" id="PF00069">
    <property type="entry name" value="Pkinase"/>
    <property type="match status" value="1"/>
</dbReference>
<evidence type="ECO:0000259" key="6">
    <source>
        <dbReference type="PROSITE" id="PS50011"/>
    </source>
</evidence>
<keyword evidence="2" id="KW-0547">Nucleotide-binding</keyword>
<dbReference type="PANTHER" id="PTHR43289:SF34">
    <property type="entry name" value="SERINE_THREONINE-PROTEIN KINASE YBDM-RELATED"/>
    <property type="match status" value="1"/>
</dbReference>
<name>A0A1L9BKG7_9BACT</name>
<dbReference type="SMART" id="SM00220">
    <property type="entry name" value="S_TKc"/>
    <property type="match status" value="1"/>
</dbReference>
<sequence>MISWYEVAPWRSDLSGGAKVSTNPEEVRMFPDALAPGTQVGRWRVVEQLGVGGQGAVYRVEDIDHPGDFYALKLAFYARDGRAEREVALMMTRAAHPHVVRFHGCARWLHPRKGWLGFVMDWVPGLALDVWAETGDTTFRKFAAAGATVARTLGDLHDRGVLHRDLKPEHILIRKSDGQPVLLDFGVAWFEGAAPLTTGPLPPATLFQLSPEAVRFLWHSSERPGTHHALQPTDDLYALGVCLYRATTGHYPFSEWLPADMLQLAIVHVQPLAPVLVNPRVPRALSDVIMRLLAKDPSERYPSGAALHAALVAAVSSEDAAWDSSIFAWEEVPPTQEGGIPERHILRPPRPKPSWTAPPPAPMQMERRSLWFRSLLLAAAVLLILLPMVRVPPVGPSVLAPDEEWITDVRVDPAPSRIEQAPLPARNQKLAPCTEGLEVELSGACWLSLERRPPNCPPQTVAYKGKCLLPVPKSSRPVPTSVDAGMPDAR</sequence>
<accession>A0A1L9BKG7</accession>
<evidence type="ECO:0000256" key="1">
    <source>
        <dbReference type="ARBA" id="ARBA00022679"/>
    </source>
</evidence>
<evidence type="ECO:0000256" key="5">
    <source>
        <dbReference type="SAM" id="MobiDB-lite"/>
    </source>
</evidence>
<dbReference type="EMBL" id="MPIN01000001">
    <property type="protein sequence ID" value="OJH42747.1"/>
    <property type="molecule type" value="Genomic_DNA"/>
</dbReference>
<keyword evidence="3" id="KW-0418">Kinase</keyword>
<evidence type="ECO:0000256" key="4">
    <source>
        <dbReference type="ARBA" id="ARBA00022840"/>
    </source>
</evidence>
<evidence type="ECO:0000256" key="3">
    <source>
        <dbReference type="ARBA" id="ARBA00022777"/>
    </source>
</evidence>
<proteinExistence type="predicted"/>
<dbReference type="InterPro" id="IPR011009">
    <property type="entry name" value="Kinase-like_dom_sf"/>
</dbReference>
<dbReference type="CDD" id="cd14014">
    <property type="entry name" value="STKc_PknB_like"/>
    <property type="match status" value="1"/>
</dbReference>
<protein>
    <recommendedName>
        <fullName evidence="6">Protein kinase domain-containing protein</fullName>
    </recommendedName>
</protein>
<reference evidence="7 8" key="2">
    <citation type="submission" date="2016-12" db="EMBL/GenBank/DDBJ databases">
        <title>Draft Genome Sequence of Cystobacter ferrugineus Strain Cbfe23.</title>
        <authorList>
            <person name="Akbar S."/>
            <person name="Dowd S.E."/>
            <person name="Stevens D.C."/>
        </authorList>
    </citation>
    <scope>NUCLEOTIDE SEQUENCE [LARGE SCALE GENOMIC DNA]</scope>
    <source>
        <strain evidence="7 8">Cbfe23</strain>
    </source>
</reference>
<dbReference type="PROSITE" id="PS50011">
    <property type="entry name" value="PROTEIN_KINASE_DOM"/>
    <property type="match status" value="1"/>
</dbReference>
<dbReference type="Gene3D" id="3.30.200.20">
    <property type="entry name" value="Phosphorylase Kinase, domain 1"/>
    <property type="match status" value="1"/>
</dbReference>
<dbReference type="GO" id="GO:0004674">
    <property type="term" value="F:protein serine/threonine kinase activity"/>
    <property type="evidence" value="ECO:0007669"/>
    <property type="project" value="TreeGrafter"/>
</dbReference>
<evidence type="ECO:0000256" key="2">
    <source>
        <dbReference type="ARBA" id="ARBA00022741"/>
    </source>
</evidence>
<dbReference type="Proteomes" id="UP000182229">
    <property type="component" value="Unassembled WGS sequence"/>
</dbReference>
<dbReference type="STRING" id="83449.BON30_06100"/>
<comment type="caution">
    <text evidence="7">The sequence shown here is derived from an EMBL/GenBank/DDBJ whole genome shotgun (WGS) entry which is preliminary data.</text>
</comment>
<dbReference type="SUPFAM" id="SSF56112">
    <property type="entry name" value="Protein kinase-like (PK-like)"/>
    <property type="match status" value="1"/>
</dbReference>
<dbReference type="PANTHER" id="PTHR43289">
    <property type="entry name" value="MITOGEN-ACTIVATED PROTEIN KINASE KINASE KINASE 20-RELATED"/>
    <property type="match status" value="1"/>
</dbReference>
<feature type="domain" description="Protein kinase" evidence="6">
    <location>
        <begin position="43"/>
        <end position="311"/>
    </location>
</feature>
<dbReference type="InterPro" id="IPR000719">
    <property type="entry name" value="Prot_kinase_dom"/>
</dbReference>
<dbReference type="Gene3D" id="1.10.510.10">
    <property type="entry name" value="Transferase(Phosphotransferase) domain 1"/>
    <property type="match status" value="1"/>
</dbReference>
<feature type="region of interest" description="Disordered" evidence="5">
    <location>
        <begin position="338"/>
        <end position="360"/>
    </location>
</feature>
<evidence type="ECO:0000313" key="8">
    <source>
        <dbReference type="Proteomes" id="UP000182229"/>
    </source>
</evidence>
<keyword evidence="8" id="KW-1185">Reference proteome</keyword>
<reference evidence="8" key="1">
    <citation type="submission" date="2016-11" db="EMBL/GenBank/DDBJ databases">
        <authorList>
            <person name="Shukria A."/>
            <person name="Stevens D.C."/>
        </authorList>
    </citation>
    <scope>NUCLEOTIDE SEQUENCE [LARGE SCALE GENOMIC DNA]</scope>
    <source>
        <strain evidence="8">Cbfe23</strain>
    </source>
</reference>
<dbReference type="AlphaFoldDB" id="A0A1L9BKG7"/>
<evidence type="ECO:0000313" key="7">
    <source>
        <dbReference type="EMBL" id="OJH42747.1"/>
    </source>
</evidence>
<keyword evidence="1" id="KW-0808">Transferase</keyword>